<dbReference type="Pfam" id="PF03548">
    <property type="entry name" value="LolA"/>
    <property type="match status" value="1"/>
</dbReference>
<dbReference type="CDD" id="cd16325">
    <property type="entry name" value="LolA"/>
    <property type="match status" value="1"/>
</dbReference>
<reference evidence="3 4" key="1">
    <citation type="submission" date="2019-12" db="EMBL/GenBank/DDBJ databases">
        <title>Complete genome sequence of Algicella marina strain 9Alg 56(T) isolated from the red alga Tichocarpus crinitus.</title>
        <authorList>
            <person name="Kim S.-G."/>
            <person name="Nedashkovskaya O.I."/>
        </authorList>
    </citation>
    <scope>NUCLEOTIDE SEQUENCE [LARGE SCALE GENOMIC DNA]</scope>
    <source>
        <strain evidence="3 4">9Alg 56</strain>
    </source>
</reference>
<keyword evidence="1 2" id="KW-0732">Signal</keyword>
<keyword evidence="4" id="KW-1185">Reference proteome</keyword>
<dbReference type="AlphaFoldDB" id="A0A6P1T0X3"/>
<sequence length="215" mass="23213">MAPASETPYIRAMKRRTLITALAALPFAGFGSAAAAQDQVLVEVSKYLNQLRTIQGRFTQVNSDGSQSTGQYYLARPGLIRFEYDGGKAMVIADGINVGVLDAKSNAGAQKYPLSATPLRFLLRDQIDLTERNLSRGASSQNGQTSVVLQDPKAPKDGTMTLLFSNKPPALKQWTVTEKTGAKTIVRLDTLERASGLSRGMFSIEAAARKMGIRS</sequence>
<feature type="signal peptide" evidence="2">
    <location>
        <begin position="1"/>
        <end position="35"/>
    </location>
</feature>
<accession>A0A6P1T0X3</accession>
<dbReference type="InterPro" id="IPR029046">
    <property type="entry name" value="LolA/LolB/LppX"/>
</dbReference>
<gene>
    <name evidence="3" type="ORF">GO499_14995</name>
</gene>
<dbReference type="Proteomes" id="UP000464495">
    <property type="component" value="Chromosome"/>
</dbReference>
<keyword evidence="3" id="KW-0449">Lipoprotein</keyword>
<dbReference type="PANTHER" id="PTHR35869">
    <property type="entry name" value="OUTER-MEMBRANE LIPOPROTEIN CARRIER PROTEIN"/>
    <property type="match status" value="1"/>
</dbReference>
<feature type="chain" id="PRO_5027046409" evidence="2">
    <location>
        <begin position="36"/>
        <end position="215"/>
    </location>
</feature>
<dbReference type="Gene3D" id="2.50.20.10">
    <property type="entry name" value="Lipoprotein localisation LolA/LolB/LppX"/>
    <property type="match status" value="1"/>
</dbReference>
<protein>
    <submittedName>
        <fullName evidence="3">Outer membrane lipoprotein carrier protein LolA</fullName>
    </submittedName>
</protein>
<evidence type="ECO:0000313" key="3">
    <source>
        <dbReference type="EMBL" id="QHQ36388.1"/>
    </source>
</evidence>
<dbReference type="EMBL" id="CP046620">
    <property type="protein sequence ID" value="QHQ36388.1"/>
    <property type="molecule type" value="Genomic_DNA"/>
</dbReference>
<dbReference type="InterPro" id="IPR004564">
    <property type="entry name" value="OM_lipoprot_carrier_LolA-like"/>
</dbReference>
<name>A0A6P1T0X3_9RHOB</name>
<dbReference type="PANTHER" id="PTHR35869:SF1">
    <property type="entry name" value="OUTER-MEMBRANE LIPOPROTEIN CARRIER PROTEIN"/>
    <property type="match status" value="1"/>
</dbReference>
<evidence type="ECO:0000313" key="4">
    <source>
        <dbReference type="Proteomes" id="UP000464495"/>
    </source>
</evidence>
<evidence type="ECO:0000256" key="2">
    <source>
        <dbReference type="SAM" id="SignalP"/>
    </source>
</evidence>
<dbReference type="SUPFAM" id="SSF89392">
    <property type="entry name" value="Prokaryotic lipoproteins and lipoprotein localization factors"/>
    <property type="match status" value="1"/>
</dbReference>
<dbReference type="KEGG" id="amaq:GO499_14995"/>
<evidence type="ECO:0000256" key="1">
    <source>
        <dbReference type="ARBA" id="ARBA00022729"/>
    </source>
</evidence>
<proteinExistence type="predicted"/>
<organism evidence="3 4">
    <name type="scientific">Algicella marina</name>
    <dbReference type="NCBI Taxonomy" id="2683284"/>
    <lineage>
        <taxon>Bacteria</taxon>
        <taxon>Pseudomonadati</taxon>
        <taxon>Pseudomonadota</taxon>
        <taxon>Alphaproteobacteria</taxon>
        <taxon>Rhodobacterales</taxon>
        <taxon>Paracoccaceae</taxon>
        <taxon>Algicella</taxon>
    </lineage>
</organism>